<feature type="compositionally biased region" description="Acidic residues" evidence="5">
    <location>
        <begin position="105"/>
        <end position="121"/>
    </location>
</feature>
<evidence type="ECO:0000256" key="5">
    <source>
        <dbReference type="SAM" id="MobiDB-lite"/>
    </source>
</evidence>
<comment type="subcellular location">
    <subcellularLocation>
        <location evidence="1">Cytoplasm</location>
        <location evidence="1">Cytoskeleton</location>
    </subcellularLocation>
</comment>
<feature type="domain" description="WH2" evidence="6">
    <location>
        <begin position="17"/>
        <end position="35"/>
    </location>
</feature>
<dbReference type="Pfam" id="PF02205">
    <property type="entry name" value="WH2"/>
    <property type="match status" value="2"/>
</dbReference>
<evidence type="ECO:0000256" key="2">
    <source>
        <dbReference type="ARBA" id="ARBA00022490"/>
    </source>
</evidence>
<evidence type="ECO:0000256" key="4">
    <source>
        <dbReference type="ARBA" id="ARBA00023212"/>
    </source>
</evidence>
<evidence type="ECO:0000259" key="6">
    <source>
        <dbReference type="PROSITE" id="PS51082"/>
    </source>
</evidence>
<reference evidence="7" key="1">
    <citation type="submission" date="2020-04" db="EMBL/GenBank/DDBJ databases">
        <authorList>
            <person name="Neveu A P."/>
        </authorList>
    </citation>
    <scope>NUCLEOTIDE SEQUENCE</scope>
    <source>
        <tissue evidence="7">Whole embryo</tissue>
    </source>
</reference>
<dbReference type="SUPFAM" id="SSF47912">
    <property type="entry name" value="Wiscott-Aldrich syndrome protein, WASP, C-terminal domain"/>
    <property type="match status" value="1"/>
</dbReference>
<feature type="compositionally biased region" description="Gly residues" evidence="5">
    <location>
        <begin position="39"/>
        <end position="52"/>
    </location>
</feature>
<protein>
    <submittedName>
        <fullName evidence="7">Neural Wiskott-Aldrich syndrome protein-like</fullName>
    </submittedName>
</protein>
<gene>
    <name evidence="7" type="primary">Wasl-001</name>
</gene>
<organism evidence="7">
    <name type="scientific">Phallusia mammillata</name>
    <dbReference type="NCBI Taxonomy" id="59560"/>
    <lineage>
        <taxon>Eukaryota</taxon>
        <taxon>Metazoa</taxon>
        <taxon>Chordata</taxon>
        <taxon>Tunicata</taxon>
        <taxon>Ascidiacea</taxon>
        <taxon>Phlebobranchia</taxon>
        <taxon>Ascidiidae</taxon>
        <taxon>Phallusia</taxon>
    </lineage>
</organism>
<feature type="region of interest" description="Disordered" evidence="5">
    <location>
        <begin position="1"/>
        <end position="121"/>
    </location>
</feature>
<dbReference type="PROSITE" id="PS51082">
    <property type="entry name" value="WH2"/>
    <property type="match status" value="2"/>
</dbReference>
<dbReference type="InterPro" id="IPR011026">
    <property type="entry name" value="WAS_C"/>
</dbReference>
<proteinExistence type="evidence at transcript level"/>
<dbReference type="SMART" id="SM00246">
    <property type="entry name" value="WH2"/>
    <property type="match status" value="2"/>
</dbReference>
<feature type="domain" description="WH2" evidence="6">
    <location>
        <begin position="50"/>
        <end position="67"/>
    </location>
</feature>
<feature type="compositionally biased region" description="Pro residues" evidence="5">
    <location>
        <begin position="1"/>
        <end position="11"/>
    </location>
</feature>
<keyword evidence="3" id="KW-0597">Phosphoprotein</keyword>
<dbReference type="AlphaFoldDB" id="A0A6F9DXD8"/>
<dbReference type="GO" id="GO:0003779">
    <property type="term" value="F:actin binding"/>
    <property type="evidence" value="ECO:0007669"/>
    <property type="project" value="InterPro"/>
</dbReference>
<evidence type="ECO:0000313" key="7">
    <source>
        <dbReference type="EMBL" id="CAB3267670.1"/>
    </source>
</evidence>
<dbReference type="InterPro" id="IPR003124">
    <property type="entry name" value="WH2_dom"/>
</dbReference>
<evidence type="ECO:0000256" key="3">
    <source>
        <dbReference type="ARBA" id="ARBA00022553"/>
    </source>
</evidence>
<dbReference type="GO" id="GO:0007015">
    <property type="term" value="P:actin filament organization"/>
    <property type="evidence" value="ECO:0007669"/>
    <property type="project" value="InterPro"/>
</dbReference>
<evidence type="ECO:0000256" key="1">
    <source>
        <dbReference type="ARBA" id="ARBA00004245"/>
    </source>
</evidence>
<keyword evidence="4" id="KW-0206">Cytoskeleton</keyword>
<accession>A0A6F9DXD8</accession>
<sequence>MTGGAPPPPPSSGGGGGRGALLDQIRQGNPVLKPPGEKPVGGGGGGGGGGRGALLDQIRQGSALKKVTSCETDSMPSTPVKEEEGLAGALARALQKRENAIQSDSDSDFNGEDDSDDDWSD</sequence>
<keyword evidence="2" id="KW-0963">Cytoplasm</keyword>
<dbReference type="GO" id="GO:0005856">
    <property type="term" value="C:cytoskeleton"/>
    <property type="evidence" value="ECO:0007669"/>
    <property type="project" value="UniProtKB-SubCell"/>
</dbReference>
<dbReference type="InterPro" id="IPR036936">
    <property type="entry name" value="CRIB_dom_sf"/>
</dbReference>
<dbReference type="EMBL" id="LR791808">
    <property type="protein sequence ID" value="CAB3267670.1"/>
    <property type="molecule type" value="mRNA"/>
</dbReference>
<name>A0A6F9DXD8_9ASCI</name>
<dbReference type="Gene3D" id="3.90.810.10">
    <property type="entry name" value="CRIB domain"/>
    <property type="match status" value="1"/>
</dbReference>